<dbReference type="RefSeq" id="WP_147799588.1">
    <property type="nucleotide sequence ID" value="NZ_VPFL01000008.1"/>
</dbReference>
<sequence length="144" mass="16708">MTQIDFYTRADDKLATACRLAAKAFQQGLRVLVLTPDAEITERVDRLLWTTPSTGFIPHCRNASPLAEVTPVIVDHEAEPLRHDEVLINLRRERPAFFSRFQRLVEIVSMDETDSQAARERYRFYQRRGYAIRHHDLSALRGRA</sequence>
<dbReference type="InterPro" id="IPR036768">
    <property type="entry name" value="PolIII_chi_sf"/>
</dbReference>
<dbReference type="SUPFAM" id="SSF102400">
    <property type="entry name" value="DNA polymerase III chi subunit"/>
    <property type="match status" value="1"/>
</dbReference>
<organism evidence="1 2">
    <name type="scientific">Pelomicrobium methylotrophicum</name>
    <dbReference type="NCBI Taxonomy" id="2602750"/>
    <lineage>
        <taxon>Bacteria</taxon>
        <taxon>Pseudomonadati</taxon>
        <taxon>Pseudomonadota</taxon>
        <taxon>Hydrogenophilia</taxon>
        <taxon>Hydrogenophilia incertae sedis</taxon>
        <taxon>Pelomicrobium</taxon>
    </lineage>
</organism>
<dbReference type="GO" id="GO:0003677">
    <property type="term" value="F:DNA binding"/>
    <property type="evidence" value="ECO:0007669"/>
    <property type="project" value="InterPro"/>
</dbReference>
<dbReference type="GO" id="GO:0006260">
    <property type="term" value="P:DNA replication"/>
    <property type="evidence" value="ECO:0007669"/>
    <property type="project" value="InterPro"/>
</dbReference>
<dbReference type="EMBL" id="VPFL01000008">
    <property type="protein sequence ID" value="TXF12096.1"/>
    <property type="molecule type" value="Genomic_DNA"/>
</dbReference>
<dbReference type="PANTHER" id="PTHR38767">
    <property type="entry name" value="DNA POLYMERASE III SUBUNIT CHI"/>
    <property type="match status" value="1"/>
</dbReference>
<dbReference type="OrthoDB" id="5297568at2"/>
<dbReference type="FunCoup" id="A0A5C7EL68">
    <property type="interactions" value="112"/>
</dbReference>
<name>A0A5C7EL68_9PROT</name>
<dbReference type="GO" id="GO:0032298">
    <property type="term" value="P:positive regulation of DNA-templated DNA replication initiation"/>
    <property type="evidence" value="ECO:0007669"/>
    <property type="project" value="TreeGrafter"/>
</dbReference>
<dbReference type="AlphaFoldDB" id="A0A5C7EL68"/>
<evidence type="ECO:0000313" key="2">
    <source>
        <dbReference type="Proteomes" id="UP000321201"/>
    </source>
</evidence>
<protein>
    <submittedName>
        <fullName evidence="1">DNA polymerase III subunit chi</fullName>
    </submittedName>
</protein>
<keyword evidence="2" id="KW-1185">Reference proteome</keyword>
<dbReference type="Proteomes" id="UP000321201">
    <property type="component" value="Unassembled WGS sequence"/>
</dbReference>
<dbReference type="InParanoid" id="A0A5C7EL68"/>
<accession>A0A5C7EL68</accession>
<comment type="caution">
    <text evidence="1">The sequence shown here is derived from an EMBL/GenBank/DDBJ whole genome shotgun (WGS) entry which is preliminary data.</text>
</comment>
<reference evidence="1 2" key="1">
    <citation type="submission" date="2019-08" db="EMBL/GenBank/DDBJ databases">
        <title>Pelomicrobium methylotrophicum gen. nov., sp. nov. a moderately thermophilic, facultatively anaerobic, lithoautotrophic and methylotrophic bacterium isolated from a terrestrial mud volcano.</title>
        <authorList>
            <person name="Slobodkina G.B."/>
            <person name="Merkel A.Y."/>
            <person name="Slobodkin A.I."/>
        </authorList>
    </citation>
    <scope>NUCLEOTIDE SEQUENCE [LARGE SCALE GENOMIC DNA]</scope>
    <source>
        <strain evidence="1 2">SM250</strain>
    </source>
</reference>
<proteinExistence type="predicted"/>
<dbReference type="Gene3D" id="3.40.50.10110">
    <property type="entry name" value="DNA polymerase III subunit chi"/>
    <property type="match status" value="1"/>
</dbReference>
<evidence type="ECO:0000313" key="1">
    <source>
        <dbReference type="EMBL" id="TXF12096.1"/>
    </source>
</evidence>
<dbReference type="PANTHER" id="PTHR38767:SF1">
    <property type="entry name" value="DNA POLYMERASE III SUBUNIT CHI"/>
    <property type="match status" value="1"/>
</dbReference>
<gene>
    <name evidence="1" type="ORF">FR698_07565</name>
</gene>
<dbReference type="InterPro" id="IPR007459">
    <property type="entry name" value="DNA_pol3_chi"/>
</dbReference>
<dbReference type="Pfam" id="PF04364">
    <property type="entry name" value="DNA_pol3_chi"/>
    <property type="match status" value="1"/>
</dbReference>
<dbReference type="GO" id="GO:0003887">
    <property type="term" value="F:DNA-directed DNA polymerase activity"/>
    <property type="evidence" value="ECO:0007669"/>
    <property type="project" value="InterPro"/>
</dbReference>